<dbReference type="EC" id="2.7.1.-" evidence="11"/>
<evidence type="ECO:0000259" key="9">
    <source>
        <dbReference type="Pfam" id="PF00370"/>
    </source>
</evidence>
<comment type="similarity">
    <text evidence="1">Belongs to the FGGY kinase family.</text>
</comment>
<keyword evidence="2 11" id="KW-0808">Transferase</keyword>
<dbReference type="Pfam" id="PF00370">
    <property type="entry name" value="FGGY_N"/>
    <property type="match status" value="1"/>
</dbReference>
<feature type="domain" description="Carbohydrate kinase FGGY N-terminal" evidence="9">
    <location>
        <begin position="8"/>
        <end position="244"/>
    </location>
</feature>
<dbReference type="InterPro" id="IPR013449">
    <property type="entry name" value="Rhamnulokinase"/>
</dbReference>
<dbReference type="PANTHER" id="PTHR10196">
    <property type="entry name" value="SUGAR KINASE"/>
    <property type="match status" value="1"/>
</dbReference>
<evidence type="ECO:0000313" key="11">
    <source>
        <dbReference type="EMBL" id="MEK0172231.1"/>
    </source>
</evidence>
<keyword evidence="12" id="KW-1185">Reference proteome</keyword>
<feature type="region of interest" description="Disordered" evidence="8">
    <location>
        <begin position="470"/>
        <end position="491"/>
    </location>
</feature>
<organism evidence="11 12">
    <name type="scientific">Curtobacterium citreum</name>
    <dbReference type="NCBI Taxonomy" id="2036"/>
    <lineage>
        <taxon>Bacteria</taxon>
        <taxon>Bacillati</taxon>
        <taxon>Actinomycetota</taxon>
        <taxon>Actinomycetes</taxon>
        <taxon>Micrococcales</taxon>
        <taxon>Microbacteriaceae</taxon>
        <taxon>Curtobacterium</taxon>
    </lineage>
</organism>
<evidence type="ECO:0000313" key="12">
    <source>
        <dbReference type="Proteomes" id="UP001370299"/>
    </source>
</evidence>
<dbReference type="GO" id="GO:0016740">
    <property type="term" value="F:transferase activity"/>
    <property type="evidence" value="ECO:0007669"/>
    <property type="project" value="UniProtKB-KW"/>
</dbReference>
<evidence type="ECO:0000256" key="7">
    <source>
        <dbReference type="ARBA" id="ARBA00023308"/>
    </source>
</evidence>
<keyword evidence="5" id="KW-0067">ATP-binding</keyword>
<dbReference type="CDD" id="cd07771">
    <property type="entry name" value="ASKHA_NBD_FGGY_RhaB-like"/>
    <property type="match status" value="1"/>
</dbReference>
<evidence type="ECO:0000259" key="10">
    <source>
        <dbReference type="Pfam" id="PF02782"/>
    </source>
</evidence>
<evidence type="ECO:0000256" key="3">
    <source>
        <dbReference type="ARBA" id="ARBA00022741"/>
    </source>
</evidence>
<gene>
    <name evidence="11" type="ORF">WMN62_12195</name>
</gene>
<dbReference type="EMBL" id="JBBLYY010000061">
    <property type="protein sequence ID" value="MEK0172231.1"/>
    <property type="molecule type" value="Genomic_DNA"/>
</dbReference>
<keyword evidence="3" id="KW-0547">Nucleotide-binding</keyword>
<dbReference type="InterPro" id="IPR018484">
    <property type="entry name" value="FGGY_N"/>
</dbReference>
<dbReference type="Gene3D" id="3.30.420.40">
    <property type="match status" value="2"/>
</dbReference>
<sequence>MTNSGTVAAVDLGATSGRVILGHVDTAGVRMEPVARFPNGPVTLHEHDREALHWDVVELYRQVTDGLRQAFAAHPEIVSIGIDSWAVDYGLLRDGRLLGLPSHYRDERHEGGVEAVHERLDAAELYARSGLQHLPFNTVFQFAADPSLQLAQRALLIPDLLGYWLTGVEAAERTNASTTGALNATTRGWDPALRAAAGLPAGLLPTLRDPGDRLGHLLPAVADLVGGTAPVTLVGSHDTASAVVAVPATEPDFAYISSGTWSLVGVELDAPVLSDAARDANCTNEGGVDGRVRFLKNVSGLWLLSESVRTWERGGASLDLEALLASAAAVTAPVPVFDPADESFTAPGDMPARIAAWCGAHGLSAPASRAEFVRSILESLATAYADTLTTIGAITSKDVRQVHIVGGGSQNRLLCQLTADRTGLPVLAGPVEATALGNILVQARAAGLGGLGGASLEALRATIARTVEPVRYTPRADHTSPQSTPRRRMSV</sequence>
<accession>A0ABU8YCH7</accession>
<evidence type="ECO:0000256" key="5">
    <source>
        <dbReference type="ARBA" id="ARBA00022840"/>
    </source>
</evidence>
<name>A0ABU8YCH7_9MICO</name>
<evidence type="ECO:0000256" key="2">
    <source>
        <dbReference type="ARBA" id="ARBA00022679"/>
    </source>
</evidence>
<dbReference type="Proteomes" id="UP001370299">
    <property type="component" value="Unassembled WGS sequence"/>
</dbReference>
<dbReference type="InterPro" id="IPR018485">
    <property type="entry name" value="FGGY_C"/>
</dbReference>
<keyword evidence="6" id="KW-1015">Disulfide bond</keyword>
<evidence type="ECO:0000256" key="8">
    <source>
        <dbReference type="SAM" id="MobiDB-lite"/>
    </source>
</evidence>
<protein>
    <submittedName>
        <fullName evidence="11">Rhamnulokinase family protein</fullName>
        <ecNumber evidence="11">2.7.1.-</ecNumber>
    </submittedName>
</protein>
<dbReference type="Pfam" id="PF02782">
    <property type="entry name" value="FGGY_C"/>
    <property type="match status" value="1"/>
</dbReference>
<evidence type="ECO:0000256" key="4">
    <source>
        <dbReference type="ARBA" id="ARBA00022777"/>
    </source>
</evidence>
<evidence type="ECO:0000256" key="1">
    <source>
        <dbReference type="ARBA" id="ARBA00009156"/>
    </source>
</evidence>
<evidence type="ECO:0000256" key="6">
    <source>
        <dbReference type="ARBA" id="ARBA00023157"/>
    </source>
</evidence>
<reference evidence="11 12" key="1">
    <citation type="submission" date="2024-03" db="EMBL/GenBank/DDBJ databases">
        <title>Whole genomes of four grape xylem sap localized bacterial endophytes.</title>
        <authorList>
            <person name="Kumar G."/>
            <person name="Savka M.A."/>
        </authorList>
    </citation>
    <scope>NUCLEOTIDE SEQUENCE [LARGE SCALE GENOMIC DNA]</scope>
    <source>
        <strain evidence="11 12">RIT_GXS8</strain>
    </source>
</reference>
<dbReference type="PANTHER" id="PTHR10196:SF93">
    <property type="entry name" value="L-RHAMNULOKINASE"/>
    <property type="match status" value="1"/>
</dbReference>
<feature type="domain" description="Carbohydrate kinase FGGY C-terminal" evidence="10">
    <location>
        <begin position="254"/>
        <end position="446"/>
    </location>
</feature>
<proteinExistence type="inferred from homology"/>
<dbReference type="InterPro" id="IPR043129">
    <property type="entry name" value="ATPase_NBD"/>
</dbReference>
<keyword evidence="7" id="KW-0684">Rhamnose metabolism</keyword>
<keyword evidence="4" id="KW-0418">Kinase</keyword>
<dbReference type="SUPFAM" id="SSF53067">
    <property type="entry name" value="Actin-like ATPase domain"/>
    <property type="match status" value="2"/>
</dbReference>
<dbReference type="RefSeq" id="WP_340197579.1">
    <property type="nucleotide sequence ID" value="NZ_JBBKAP010000072.1"/>
</dbReference>
<comment type="caution">
    <text evidence="11">The sequence shown here is derived from an EMBL/GenBank/DDBJ whole genome shotgun (WGS) entry which is preliminary data.</text>
</comment>